<keyword evidence="2" id="KW-1185">Reference proteome</keyword>
<sequence length="75" mass="8481">MTIEELQSLYKGNLLVEAIIEPFSEEGKWIVEFKHAQGGFVVMTDPHGEECHYNDVGHASRSAMEVGFKQVRIES</sequence>
<accession>A0A3N9TAE4</accession>
<proteinExistence type="predicted"/>
<comment type="caution">
    <text evidence="1">The sequence shown here is derived from an EMBL/GenBank/DDBJ whole genome shotgun (WGS) entry which is preliminary data.</text>
</comment>
<dbReference type="AlphaFoldDB" id="A0A3N9TAE4"/>
<reference evidence="1 2" key="1">
    <citation type="submission" date="2018-11" db="EMBL/GenBank/DDBJ databases">
        <title>Vibrio LJC006 sp. nov., isolated from seawater during the bloom of the enteromorpha.</title>
        <authorList>
            <person name="Liang J."/>
        </authorList>
    </citation>
    <scope>NUCLEOTIDE SEQUENCE [LARGE SCALE GENOMIC DNA]</scope>
    <source>
        <strain evidence="1 2">LJC006</strain>
    </source>
</reference>
<evidence type="ECO:0000313" key="1">
    <source>
        <dbReference type="EMBL" id="RQW61058.1"/>
    </source>
</evidence>
<dbReference type="Proteomes" id="UP000281112">
    <property type="component" value="Unassembled WGS sequence"/>
</dbReference>
<protein>
    <recommendedName>
        <fullName evidence="3">Thymidylate kinase</fullName>
    </recommendedName>
</protein>
<name>A0A3N9TAE4_9VIBR</name>
<evidence type="ECO:0008006" key="3">
    <source>
        <dbReference type="Google" id="ProtNLM"/>
    </source>
</evidence>
<dbReference type="RefSeq" id="WP_124939220.1">
    <property type="nucleotide sequence ID" value="NZ_RJVQ01000019.1"/>
</dbReference>
<dbReference type="EMBL" id="RJVQ01000019">
    <property type="protein sequence ID" value="RQW61058.1"/>
    <property type="molecule type" value="Genomic_DNA"/>
</dbReference>
<evidence type="ECO:0000313" key="2">
    <source>
        <dbReference type="Proteomes" id="UP000281112"/>
    </source>
</evidence>
<organism evidence="1 2">
    <name type="scientific">Vibrio viridaestus</name>
    <dbReference type="NCBI Taxonomy" id="2487322"/>
    <lineage>
        <taxon>Bacteria</taxon>
        <taxon>Pseudomonadati</taxon>
        <taxon>Pseudomonadota</taxon>
        <taxon>Gammaproteobacteria</taxon>
        <taxon>Vibrionales</taxon>
        <taxon>Vibrionaceae</taxon>
        <taxon>Vibrio</taxon>
    </lineage>
</organism>
<gene>
    <name evidence="1" type="ORF">EES38_21305</name>
</gene>
<dbReference type="OrthoDB" id="5917471at2"/>